<feature type="region of interest" description="Disordered" evidence="6">
    <location>
        <begin position="261"/>
        <end position="286"/>
    </location>
</feature>
<dbReference type="AlphaFoldDB" id="A0A5N6L2V6"/>
<feature type="region of interest" description="Disordered" evidence="6">
    <location>
        <begin position="683"/>
        <end position="779"/>
    </location>
</feature>
<dbReference type="GO" id="GO:0043565">
    <property type="term" value="F:sequence-specific DNA binding"/>
    <property type="evidence" value="ECO:0007669"/>
    <property type="project" value="InterPro"/>
</dbReference>
<feature type="region of interest" description="Disordered" evidence="6">
    <location>
        <begin position="105"/>
        <end position="155"/>
    </location>
</feature>
<evidence type="ECO:0000256" key="5">
    <source>
        <dbReference type="RuleBase" id="RU004020"/>
    </source>
</evidence>
<feature type="compositionally biased region" description="Low complexity" evidence="6">
    <location>
        <begin position="60"/>
        <end position="73"/>
    </location>
</feature>
<gene>
    <name evidence="8" type="ORF">FH972_026072</name>
</gene>
<dbReference type="EMBL" id="VIBQ01000076">
    <property type="protein sequence ID" value="KAB8627239.1"/>
    <property type="molecule type" value="Genomic_DNA"/>
</dbReference>
<keyword evidence="3" id="KW-0238">DNA-binding</keyword>
<evidence type="ECO:0000256" key="3">
    <source>
        <dbReference type="ARBA" id="ARBA00023125"/>
    </source>
</evidence>
<evidence type="ECO:0000313" key="8">
    <source>
        <dbReference type="EMBL" id="KAB8627239.1"/>
    </source>
</evidence>
<feature type="compositionally biased region" description="Basic and acidic residues" evidence="6">
    <location>
        <begin position="136"/>
        <end position="149"/>
    </location>
</feature>
<feature type="compositionally biased region" description="Low complexity" evidence="6">
    <location>
        <begin position="573"/>
        <end position="584"/>
    </location>
</feature>
<feature type="compositionally biased region" description="Polar residues" evidence="6">
    <location>
        <begin position="435"/>
        <end position="449"/>
    </location>
</feature>
<comment type="subcellular location">
    <subcellularLocation>
        <location evidence="1">Nucleus</location>
    </subcellularLocation>
</comment>
<dbReference type="GO" id="GO:0003700">
    <property type="term" value="F:DNA-binding transcription factor activity"/>
    <property type="evidence" value="ECO:0007669"/>
    <property type="project" value="InterPro"/>
</dbReference>
<dbReference type="InterPro" id="IPR036390">
    <property type="entry name" value="WH_DNA-bd_sf"/>
</dbReference>
<dbReference type="PANTHER" id="PTHR10015:SF427">
    <property type="entry name" value="HEAT SHOCK FACTOR PROTEIN"/>
    <property type="match status" value="1"/>
</dbReference>
<keyword evidence="9" id="KW-1185">Reference proteome</keyword>
<feature type="compositionally biased region" description="Polar residues" evidence="6">
    <location>
        <begin position="484"/>
        <end position="494"/>
    </location>
</feature>
<feature type="region of interest" description="Disordered" evidence="6">
    <location>
        <begin position="382"/>
        <end position="508"/>
    </location>
</feature>
<feature type="region of interest" description="Disordered" evidence="6">
    <location>
        <begin position="637"/>
        <end position="666"/>
    </location>
</feature>
<feature type="compositionally biased region" description="Polar residues" evidence="6">
    <location>
        <begin position="17"/>
        <end position="31"/>
    </location>
</feature>
<dbReference type="PANTHER" id="PTHR10015">
    <property type="entry name" value="HEAT SHOCK TRANSCRIPTION FACTOR"/>
    <property type="match status" value="1"/>
</dbReference>
<comment type="similarity">
    <text evidence="5">Belongs to the HSF family.</text>
</comment>
<dbReference type="PRINTS" id="PR00056">
    <property type="entry name" value="HSFDOMAIN"/>
</dbReference>
<feature type="compositionally biased region" description="Acidic residues" evidence="6">
    <location>
        <begin position="707"/>
        <end position="733"/>
    </location>
</feature>
<name>A0A5N6L2V6_9ROSI</name>
<dbReference type="OrthoDB" id="60033at2759"/>
<feature type="compositionally biased region" description="Polar residues" evidence="6">
    <location>
        <begin position="404"/>
        <end position="414"/>
    </location>
</feature>
<feature type="compositionally biased region" description="Low complexity" evidence="6">
    <location>
        <begin position="450"/>
        <end position="472"/>
    </location>
</feature>
<dbReference type="SUPFAM" id="SSF46785">
    <property type="entry name" value="Winged helix' DNA-binding domain"/>
    <property type="match status" value="1"/>
</dbReference>
<dbReference type="Proteomes" id="UP000327013">
    <property type="component" value="Unassembled WGS sequence"/>
</dbReference>
<feature type="compositionally biased region" description="Polar residues" evidence="6">
    <location>
        <begin position="74"/>
        <end position="89"/>
    </location>
</feature>
<evidence type="ECO:0000256" key="1">
    <source>
        <dbReference type="ARBA" id="ARBA00004123"/>
    </source>
</evidence>
<evidence type="ECO:0000313" key="9">
    <source>
        <dbReference type="Proteomes" id="UP000327013"/>
    </source>
</evidence>
<feature type="compositionally biased region" description="Polar residues" evidence="6">
    <location>
        <begin position="108"/>
        <end position="124"/>
    </location>
</feature>
<organism evidence="8 9">
    <name type="scientific">Carpinus fangiana</name>
    <dbReference type="NCBI Taxonomy" id="176857"/>
    <lineage>
        <taxon>Eukaryota</taxon>
        <taxon>Viridiplantae</taxon>
        <taxon>Streptophyta</taxon>
        <taxon>Embryophyta</taxon>
        <taxon>Tracheophyta</taxon>
        <taxon>Spermatophyta</taxon>
        <taxon>Magnoliopsida</taxon>
        <taxon>eudicotyledons</taxon>
        <taxon>Gunneridae</taxon>
        <taxon>Pentapetalae</taxon>
        <taxon>rosids</taxon>
        <taxon>fabids</taxon>
        <taxon>Fagales</taxon>
        <taxon>Betulaceae</taxon>
        <taxon>Carpinus</taxon>
    </lineage>
</organism>
<dbReference type="GO" id="GO:0005634">
    <property type="term" value="C:nucleus"/>
    <property type="evidence" value="ECO:0007669"/>
    <property type="project" value="UniProtKB-SubCell"/>
</dbReference>
<dbReference type="InterPro" id="IPR036388">
    <property type="entry name" value="WH-like_DNA-bd_sf"/>
</dbReference>
<proteinExistence type="inferred from homology"/>
<keyword evidence="4" id="KW-0539">Nucleus</keyword>
<reference evidence="8 9" key="1">
    <citation type="submission" date="2019-06" db="EMBL/GenBank/DDBJ databases">
        <title>A chromosomal-level reference genome of Carpinus fangiana (Coryloideae, Betulaceae).</title>
        <authorList>
            <person name="Yang X."/>
            <person name="Wang Z."/>
            <person name="Zhang L."/>
            <person name="Hao G."/>
            <person name="Liu J."/>
            <person name="Yang Y."/>
        </authorList>
    </citation>
    <scope>NUCLEOTIDE SEQUENCE [LARGE SCALE GENOMIC DNA]</scope>
    <source>
        <strain evidence="8">Cfa_2016G</strain>
        <tissue evidence="8">Leaf</tissue>
    </source>
</reference>
<feature type="domain" description="HSF-type DNA-binding" evidence="7">
    <location>
        <begin position="155"/>
        <end position="262"/>
    </location>
</feature>
<evidence type="ECO:0000256" key="2">
    <source>
        <dbReference type="ARBA" id="ARBA00023016"/>
    </source>
</evidence>
<keyword evidence="2" id="KW-0346">Stress response</keyword>
<evidence type="ECO:0000256" key="4">
    <source>
        <dbReference type="ARBA" id="ARBA00023242"/>
    </source>
</evidence>
<dbReference type="Pfam" id="PF00447">
    <property type="entry name" value="HSF_DNA-bind"/>
    <property type="match status" value="1"/>
</dbReference>
<feature type="region of interest" description="Disordered" evidence="6">
    <location>
        <begin position="1"/>
        <end position="89"/>
    </location>
</feature>
<dbReference type="SMART" id="SM00415">
    <property type="entry name" value="HSF"/>
    <property type="match status" value="1"/>
</dbReference>
<evidence type="ECO:0000256" key="6">
    <source>
        <dbReference type="SAM" id="MobiDB-lite"/>
    </source>
</evidence>
<comment type="caution">
    <text evidence="8">The sequence shown here is derived from an EMBL/GenBank/DDBJ whole genome shotgun (WGS) entry which is preliminary data.</text>
</comment>
<dbReference type="InterPro" id="IPR000232">
    <property type="entry name" value="HSF_DNA-bd"/>
</dbReference>
<feature type="region of interest" description="Disordered" evidence="6">
    <location>
        <begin position="573"/>
        <end position="598"/>
    </location>
</feature>
<protein>
    <recommendedName>
        <fullName evidence="7">HSF-type DNA-binding domain-containing protein</fullName>
    </recommendedName>
</protein>
<evidence type="ECO:0000259" key="7">
    <source>
        <dbReference type="SMART" id="SM00415"/>
    </source>
</evidence>
<sequence length="779" mass="84999">MQSQAGTRKRPAPGTSPPMQQHNLSTNQSGLDLQDLGDVSQMPDDQFLSWGNPISGDGMTDTFDPTTFSTDFSMPSQTNTALPNGVASNQLVRRNTNQQLARARGFTPITQNNELWPDYNNNGGQAWQQDEDDEELDRRAAEAKRDAQSKRPAKQIPPFIQKLSSFLDNNNNTDLIRWSQDGNSFVVLDEDEFAKTLIPELFKHKNYASFVRQLNMYGFHKKVGLSDNSMRASEKRAKSPSEYYNPYFKRGRPELLWLIQKPKSEPPNMKKKGTKQEDGGDADEPAVEERAAARVAGPSGSMDLVSLPRTQWQALQREIDQLKRSQQQINSMIARFQHENTNYVRQASVQHERHENSINAILTFLATFYHRNLDGQGPGMFPGAIPNNQPQTGNVYDMGEFEDSSATPQAQLQRLQKKPLAILPPPSWDAAESGTAGSASPANSSINKPAQQRGGLQVPQQQQSQRASPASRTSNSPLPKRESSGTPNVPNQFPDTGGKARHVSTPSNDDILNAINNVNANTDVNSHNIDFSSALRQYENANGNAPLTPEQRDNMLHMMASSSGTNTPNQLISKAGNASKSKSNLGAPSIPQTNETDGALDSDLLEQFKTNRDQLDMLQRLQQEQDSKVQALADRLQPLSPSGSIPGLNMPSSQPGSTYGGNPGDFDINSFINSDYFPDFDATSNGGANGATGDFDFGDSTNTNDNQDQDQDGDDLFGDGGEDDSTQALDEESPAFAGGRIVGSVASSSGAPTPANHVDVEDDGEGGADGSARKRRRRN</sequence>
<accession>A0A5N6L2V6</accession>
<dbReference type="Gene3D" id="1.10.10.10">
    <property type="entry name" value="Winged helix-like DNA-binding domain superfamily/Winged helix DNA-binding domain"/>
    <property type="match status" value="1"/>
</dbReference>
<dbReference type="FunFam" id="1.10.10.10:FF:000173">
    <property type="entry name" value="Heat shock transcription factor Hsf1"/>
    <property type="match status" value="1"/>
</dbReference>